<feature type="signal peptide" evidence="1">
    <location>
        <begin position="1"/>
        <end position="21"/>
    </location>
</feature>
<comment type="caution">
    <text evidence="2">The sequence shown here is derived from an EMBL/GenBank/DDBJ whole genome shotgun (WGS) entry which is preliminary data.</text>
</comment>
<gene>
    <name evidence="2" type="ORF">CYJ10_17160</name>
</gene>
<reference evidence="2 3" key="1">
    <citation type="submission" date="2017-12" db="EMBL/GenBank/DDBJ databases">
        <title>Genome sequence of the active heterotrophic nitrifier-denitrifier, Cupriavidus pauculus UM1.</title>
        <authorList>
            <person name="Putonti C."/>
            <person name="Castignetti D."/>
        </authorList>
    </citation>
    <scope>NUCLEOTIDE SEQUENCE [LARGE SCALE GENOMIC DNA]</scope>
    <source>
        <strain evidence="2 3">UM1</strain>
    </source>
</reference>
<name>A0A2N5CBE1_9BURK</name>
<dbReference type="Proteomes" id="UP000234341">
    <property type="component" value="Unassembled WGS sequence"/>
</dbReference>
<accession>A0A2N5CBE1</accession>
<evidence type="ECO:0000256" key="1">
    <source>
        <dbReference type="SAM" id="SignalP"/>
    </source>
</evidence>
<protein>
    <submittedName>
        <fullName evidence="2">Uncharacterized protein</fullName>
    </submittedName>
</protein>
<sequence length="406" mass="41163">MQKWKYLFGALVIGAALGGCGGGDSPVAPAEAPATPAAPTVTPSNYAGTISFGDTILITMNAPSADNVKLTFVDSAFGLNGTIIGTLSAPAVDGSFIVSNLVPDSANPTPAKLTDKLAGVKLTLRLGDDGLTGEISGLPNLLGTGVGAGALAGSIAAGKVGTAPVALSSLAGVYNALTVFSAYDEITGKSMSPVSASVATLRLDGDGMVRLCTGEDVATCPTPQLGKLTLADQTRFPGAYDLVMESTYFRGRLIPVPNGGLRFDMVYHDAPSSTMFTGTWTLQPVKALAASELDGQWTCSRTNVAIGGDGFPVSDGTLVTEQLVIGGSKLTAQKEAVTLPLIVNENAGIKLDGWAVAMNAELGAAPDPAAPPPVLHLHALLKTGSNAASWLTIANGLPVAGTCRRQ</sequence>
<feature type="chain" id="PRO_5014659062" evidence="1">
    <location>
        <begin position="22"/>
        <end position="406"/>
    </location>
</feature>
<dbReference type="EMBL" id="PJRP01000007">
    <property type="protein sequence ID" value="PLP99535.1"/>
    <property type="molecule type" value="Genomic_DNA"/>
</dbReference>
<dbReference type="AlphaFoldDB" id="A0A2N5CBE1"/>
<dbReference type="PROSITE" id="PS51257">
    <property type="entry name" value="PROKAR_LIPOPROTEIN"/>
    <property type="match status" value="1"/>
</dbReference>
<proteinExistence type="predicted"/>
<organism evidence="2 3">
    <name type="scientific">Cupriavidus pauculus</name>
    <dbReference type="NCBI Taxonomy" id="82633"/>
    <lineage>
        <taxon>Bacteria</taxon>
        <taxon>Pseudomonadati</taxon>
        <taxon>Pseudomonadota</taxon>
        <taxon>Betaproteobacteria</taxon>
        <taxon>Burkholderiales</taxon>
        <taxon>Burkholderiaceae</taxon>
        <taxon>Cupriavidus</taxon>
    </lineage>
</organism>
<dbReference type="OrthoDB" id="8955040at2"/>
<keyword evidence="1" id="KW-0732">Signal</keyword>
<evidence type="ECO:0000313" key="2">
    <source>
        <dbReference type="EMBL" id="PLP99535.1"/>
    </source>
</evidence>
<dbReference type="RefSeq" id="WP_101682678.1">
    <property type="nucleotide sequence ID" value="NZ_PJRP01000007.1"/>
</dbReference>
<evidence type="ECO:0000313" key="3">
    <source>
        <dbReference type="Proteomes" id="UP000234341"/>
    </source>
</evidence>